<dbReference type="GO" id="GO:0003676">
    <property type="term" value="F:nucleic acid binding"/>
    <property type="evidence" value="ECO:0007669"/>
    <property type="project" value="InterPro"/>
</dbReference>
<dbReference type="InterPro" id="IPR036167">
    <property type="entry name" value="tRNA_intron_Endo_cat-like_sf"/>
</dbReference>
<organism evidence="5 6">
    <name type="scientific">Chondrus crispus</name>
    <name type="common">Carrageen Irish moss</name>
    <name type="synonym">Polymorpha crispa</name>
    <dbReference type="NCBI Taxonomy" id="2769"/>
    <lineage>
        <taxon>Eukaryota</taxon>
        <taxon>Rhodophyta</taxon>
        <taxon>Florideophyceae</taxon>
        <taxon>Rhodymeniophycidae</taxon>
        <taxon>Gigartinales</taxon>
        <taxon>Gigartinaceae</taxon>
        <taxon>Chondrus</taxon>
    </lineage>
</organism>
<sequence>MPMSIQEKLSPFKLKELCRACIHPETGKKLRCMTVAIVDDDSTTAYYRIFDSFAEIVHPQWKQKKKRTKNEDVANGTEEKIGDANMQANSESESDESDYD</sequence>
<dbReference type="EMBL" id="HG001932">
    <property type="protein sequence ID" value="CDF38422.1"/>
    <property type="molecule type" value="Genomic_DNA"/>
</dbReference>
<dbReference type="SUPFAM" id="SSF53032">
    <property type="entry name" value="tRNA-intron endonuclease catalytic domain-like"/>
    <property type="match status" value="1"/>
</dbReference>
<evidence type="ECO:0000256" key="3">
    <source>
        <dbReference type="SAM" id="MobiDB-lite"/>
    </source>
</evidence>
<proteinExistence type="inferred from homology"/>
<protein>
    <recommendedName>
        <fullName evidence="4">tRNA-splicing endonuclease subunit Sen15 domain-containing protein</fullName>
    </recommendedName>
</protein>
<evidence type="ECO:0000313" key="5">
    <source>
        <dbReference type="EMBL" id="CDF38422.1"/>
    </source>
</evidence>
<dbReference type="OrthoDB" id="10002170at2759"/>
<keyword evidence="6" id="KW-1185">Reference proteome</keyword>
<dbReference type="GO" id="GO:0005634">
    <property type="term" value="C:nucleus"/>
    <property type="evidence" value="ECO:0007669"/>
    <property type="project" value="UniProtKB-ARBA"/>
</dbReference>
<reference evidence="6" key="1">
    <citation type="journal article" date="2013" name="Proc. Natl. Acad. Sci. U.S.A.">
        <title>Genome structure and metabolic features in the red seaweed Chondrus crispus shed light on evolution of the Archaeplastida.</title>
        <authorList>
            <person name="Collen J."/>
            <person name="Porcel B."/>
            <person name="Carre W."/>
            <person name="Ball S.G."/>
            <person name="Chaparro C."/>
            <person name="Tonon T."/>
            <person name="Barbeyron T."/>
            <person name="Michel G."/>
            <person name="Noel B."/>
            <person name="Valentin K."/>
            <person name="Elias M."/>
            <person name="Artiguenave F."/>
            <person name="Arun A."/>
            <person name="Aury J.M."/>
            <person name="Barbosa-Neto J.F."/>
            <person name="Bothwell J.H."/>
            <person name="Bouget F.Y."/>
            <person name="Brillet L."/>
            <person name="Cabello-Hurtado F."/>
            <person name="Capella-Gutierrez S."/>
            <person name="Charrier B."/>
            <person name="Cladiere L."/>
            <person name="Cock J.M."/>
            <person name="Coelho S.M."/>
            <person name="Colleoni C."/>
            <person name="Czjzek M."/>
            <person name="Da Silva C."/>
            <person name="Delage L."/>
            <person name="Denoeud F."/>
            <person name="Deschamps P."/>
            <person name="Dittami S.M."/>
            <person name="Gabaldon T."/>
            <person name="Gachon C.M."/>
            <person name="Groisillier A."/>
            <person name="Herve C."/>
            <person name="Jabbari K."/>
            <person name="Katinka M."/>
            <person name="Kloareg B."/>
            <person name="Kowalczyk N."/>
            <person name="Labadie K."/>
            <person name="Leblanc C."/>
            <person name="Lopez P.J."/>
            <person name="McLachlan D.H."/>
            <person name="Meslet-Cladiere L."/>
            <person name="Moustafa A."/>
            <person name="Nehr Z."/>
            <person name="Nyvall Collen P."/>
            <person name="Panaud O."/>
            <person name="Partensky F."/>
            <person name="Poulain J."/>
            <person name="Rensing S.A."/>
            <person name="Rousvoal S."/>
            <person name="Samson G."/>
            <person name="Symeonidi A."/>
            <person name="Weissenbach J."/>
            <person name="Zambounis A."/>
            <person name="Wincker P."/>
            <person name="Boyen C."/>
        </authorList>
    </citation>
    <scope>NUCLEOTIDE SEQUENCE [LARGE SCALE GENOMIC DNA]</scope>
    <source>
        <strain evidence="6">cv. Stackhouse</strain>
    </source>
</reference>
<dbReference type="RefSeq" id="XP_005718315.1">
    <property type="nucleotide sequence ID" value="XM_005718258.1"/>
</dbReference>
<dbReference type="InterPro" id="IPR018593">
    <property type="entry name" value="tRNA-endonuc_su_Sen15"/>
</dbReference>
<dbReference type="Proteomes" id="UP000012073">
    <property type="component" value="Unassembled WGS sequence"/>
</dbReference>
<dbReference type="Gramene" id="CDF38422">
    <property type="protein sequence ID" value="CDF38422"/>
    <property type="gene ID" value="CHC_T00006157001"/>
</dbReference>
<dbReference type="AlphaFoldDB" id="R7QIT3"/>
<feature type="domain" description="tRNA-splicing endonuclease subunit Sen15" evidence="4">
    <location>
        <begin position="1"/>
        <end position="53"/>
    </location>
</feature>
<evidence type="ECO:0000313" key="6">
    <source>
        <dbReference type="Proteomes" id="UP000012073"/>
    </source>
</evidence>
<dbReference type="Gene3D" id="3.40.1350.10">
    <property type="match status" value="1"/>
</dbReference>
<keyword evidence="2" id="KW-0819">tRNA processing</keyword>
<evidence type="ECO:0000256" key="1">
    <source>
        <dbReference type="ARBA" id="ARBA00006091"/>
    </source>
</evidence>
<feature type="compositionally biased region" description="Basic and acidic residues" evidence="3">
    <location>
        <begin position="69"/>
        <end position="82"/>
    </location>
</feature>
<dbReference type="Pfam" id="PF09631">
    <property type="entry name" value="Sen15"/>
    <property type="match status" value="1"/>
</dbReference>
<feature type="region of interest" description="Disordered" evidence="3">
    <location>
        <begin position="64"/>
        <end position="100"/>
    </location>
</feature>
<gene>
    <name evidence="5" type="ORF">CHC_T00006157001</name>
</gene>
<dbReference type="GeneID" id="17326031"/>
<comment type="similarity">
    <text evidence="1">Belongs to the SEN15 family.</text>
</comment>
<evidence type="ECO:0000256" key="2">
    <source>
        <dbReference type="ARBA" id="ARBA00022694"/>
    </source>
</evidence>
<evidence type="ECO:0000259" key="4">
    <source>
        <dbReference type="Pfam" id="PF09631"/>
    </source>
</evidence>
<dbReference type="GO" id="GO:0006388">
    <property type="term" value="P:tRNA splicing, via endonucleolytic cleavage and ligation"/>
    <property type="evidence" value="ECO:0007669"/>
    <property type="project" value="InterPro"/>
</dbReference>
<name>R7QIT3_CHOCR</name>
<dbReference type="KEGG" id="ccp:CHC_T00006157001"/>
<dbReference type="InterPro" id="IPR011856">
    <property type="entry name" value="tRNA_endonuc-like_dom_sf"/>
</dbReference>
<accession>R7QIT3</accession>